<keyword evidence="3" id="KW-1185">Reference proteome</keyword>
<dbReference type="Proteomes" id="UP001642520">
    <property type="component" value="Unassembled WGS sequence"/>
</dbReference>
<organism evidence="2 3">
    <name type="scientific">Xylocopa violacea</name>
    <name type="common">Violet carpenter bee</name>
    <name type="synonym">Apis violacea</name>
    <dbReference type="NCBI Taxonomy" id="135666"/>
    <lineage>
        <taxon>Eukaryota</taxon>
        <taxon>Metazoa</taxon>
        <taxon>Ecdysozoa</taxon>
        <taxon>Arthropoda</taxon>
        <taxon>Hexapoda</taxon>
        <taxon>Insecta</taxon>
        <taxon>Pterygota</taxon>
        <taxon>Neoptera</taxon>
        <taxon>Endopterygota</taxon>
        <taxon>Hymenoptera</taxon>
        <taxon>Apocrita</taxon>
        <taxon>Aculeata</taxon>
        <taxon>Apoidea</taxon>
        <taxon>Anthophila</taxon>
        <taxon>Apidae</taxon>
        <taxon>Xylocopa</taxon>
        <taxon>Xylocopa</taxon>
    </lineage>
</organism>
<accession>A0ABP1P6K7</accession>
<name>A0ABP1P6K7_XYLVO</name>
<feature type="region of interest" description="Disordered" evidence="1">
    <location>
        <begin position="75"/>
        <end position="99"/>
    </location>
</feature>
<gene>
    <name evidence="2" type="ORF">XYLVIOL_LOCUS8340</name>
</gene>
<proteinExistence type="predicted"/>
<evidence type="ECO:0000313" key="3">
    <source>
        <dbReference type="Proteomes" id="UP001642520"/>
    </source>
</evidence>
<evidence type="ECO:0000313" key="2">
    <source>
        <dbReference type="EMBL" id="CAL7947433.1"/>
    </source>
</evidence>
<evidence type="ECO:0000256" key="1">
    <source>
        <dbReference type="SAM" id="MobiDB-lite"/>
    </source>
</evidence>
<reference evidence="2 3" key="1">
    <citation type="submission" date="2024-08" db="EMBL/GenBank/DDBJ databases">
        <authorList>
            <person name="Will J Nash"/>
            <person name="Angela Man"/>
            <person name="Seanna McTaggart"/>
            <person name="Kendall Baker"/>
            <person name="Tom Barker"/>
            <person name="Leah Catchpole"/>
            <person name="Alex Durrant"/>
            <person name="Karim Gharbi"/>
            <person name="Naomi Irish"/>
            <person name="Gemy Kaithakottil"/>
            <person name="Debby Ku"/>
            <person name="Aaliyah Providence"/>
            <person name="Felix Shaw"/>
            <person name="David Swarbreck"/>
            <person name="Chris Watkins"/>
            <person name="Ann M. McCartney"/>
            <person name="Giulio Formenti"/>
            <person name="Alice Mouton"/>
            <person name="Noel Vella"/>
            <person name="Bjorn M von Reumont"/>
            <person name="Adriana Vella"/>
            <person name="Wilfried Haerty"/>
        </authorList>
    </citation>
    <scope>NUCLEOTIDE SEQUENCE [LARGE SCALE GENOMIC DNA]</scope>
</reference>
<sequence length="131" mass="14657">MASDERPRKEDGSRLTGIDTRPIIFWPLQIARRDVKRNTQDGHLEVSRSLDAISKRNLDPAGFRIVSRGFLNSRPGTSGLPATDANELPPLPAWTLGDHRETGKSRYPTLNFYVSSSISESCPFLTTLSRF</sequence>
<comment type="caution">
    <text evidence="2">The sequence shown here is derived from an EMBL/GenBank/DDBJ whole genome shotgun (WGS) entry which is preliminary data.</text>
</comment>
<dbReference type="EMBL" id="CAXAJV020001296">
    <property type="protein sequence ID" value="CAL7947433.1"/>
    <property type="molecule type" value="Genomic_DNA"/>
</dbReference>
<protein>
    <submittedName>
        <fullName evidence="2">Uncharacterized protein</fullName>
    </submittedName>
</protein>